<feature type="region of interest" description="Disordered" evidence="1">
    <location>
        <begin position="445"/>
        <end position="464"/>
    </location>
</feature>
<dbReference type="EMBL" id="LIAE01010205">
    <property type="protein sequence ID" value="PAV65510.1"/>
    <property type="molecule type" value="Genomic_DNA"/>
</dbReference>
<reference evidence="3 4" key="1">
    <citation type="journal article" date="2017" name="Curr. Biol.">
        <title>Genome architecture and evolution of a unichromosomal asexual nematode.</title>
        <authorList>
            <person name="Fradin H."/>
            <person name="Zegar C."/>
            <person name="Gutwein M."/>
            <person name="Lucas J."/>
            <person name="Kovtun M."/>
            <person name="Corcoran D."/>
            <person name="Baugh L.R."/>
            <person name="Kiontke K."/>
            <person name="Gunsalus K."/>
            <person name="Fitch D.H."/>
            <person name="Piano F."/>
        </authorList>
    </citation>
    <scope>NUCLEOTIDE SEQUENCE [LARGE SCALE GENOMIC DNA]</scope>
    <source>
        <strain evidence="3">PF1309</strain>
    </source>
</reference>
<dbReference type="OrthoDB" id="5825670at2759"/>
<comment type="caution">
    <text evidence="3">The sequence shown here is derived from an EMBL/GenBank/DDBJ whole genome shotgun (WGS) entry which is preliminary data.</text>
</comment>
<feature type="region of interest" description="Disordered" evidence="1">
    <location>
        <begin position="125"/>
        <end position="295"/>
    </location>
</feature>
<proteinExistence type="predicted"/>
<evidence type="ECO:0000256" key="1">
    <source>
        <dbReference type="SAM" id="MobiDB-lite"/>
    </source>
</evidence>
<protein>
    <recommendedName>
        <fullName evidence="2">Ground-like domain-containing protein</fullName>
    </recommendedName>
</protein>
<evidence type="ECO:0000313" key="4">
    <source>
        <dbReference type="Proteomes" id="UP000218231"/>
    </source>
</evidence>
<name>A0A2A2JV62_9BILA</name>
<sequence>MPACGGGLPSLPTPCQIFSCPPQVPSSSGSCGAAAPSYQASYSALPAAFPAAPQPPAYQPAYQPQPVAPVPQPPASSYQYNQPASQYPSFSSFSNQPLAPAYPAANGYSTSQYANSQTQPEALKLPPLISNSFPGPAPSPPAPSSNSYTASNSQALQQPVQSSQPAAPSYSMPTLVSPPSYKASQPVAPPSYPAPTVVSPSSYRASQPVASPSYPAPTVVSPSSYKTSQPASYYQPETTNTNTNYAASSSSSSSGSSSSSNSYNIQSSANQVEVQPYAPESSPASHQASHQVAEEQTQIANNIENQLATEAPVASNSYPLPKTDFKITSMQVAGNNNYAQAQTAVDTESERQPTENTALQVTEKTEYVDSVTEIYGTSLLPSQQVAAAGPTEEATAAAPSYYTTVVPATVNTIPIAAVGPKSEAEEFTNQVNNFYKNNGAETTTAQATEVEVEEGEESSGYGRKAYDVKSANNLDAESIKRESNRNVSIDAKREDENAQIEEYEAELDPAVSDEFEKTKAKTMKSLHHLDFQKPKDSAISKCNSGKLMQLMHEKMTPSPSISKQLIFTAATKEFPGRSIDVICSRHSFSYIVVTSPLYCEHRKSPLTCFAFFQP</sequence>
<gene>
    <name evidence="3" type="ORF">WR25_04136</name>
</gene>
<evidence type="ECO:0000313" key="3">
    <source>
        <dbReference type="EMBL" id="PAV65510.1"/>
    </source>
</evidence>
<dbReference type="InterPro" id="IPR007284">
    <property type="entry name" value="Ground-like_dom"/>
</dbReference>
<feature type="compositionally biased region" description="Polar residues" evidence="1">
    <location>
        <begin position="198"/>
        <end position="210"/>
    </location>
</feature>
<feature type="compositionally biased region" description="Low complexity" evidence="1">
    <location>
        <begin position="144"/>
        <end position="171"/>
    </location>
</feature>
<feature type="compositionally biased region" description="Polar residues" evidence="1">
    <location>
        <begin position="220"/>
        <end position="237"/>
    </location>
</feature>
<feature type="domain" description="Ground-like" evidence="2">
    <location>
        <begin position="540"/>
        <end position="611"/>
    </location>
</feature>
<dbReference type="AlphaFoldDB" id="A0A2A2JV62"/>
<evidence type="ECO:0000259" key="2">
    <source>
        <dbReference type="Pfam" id="PF04155"/>
    </source>
</evidence>
<accession>A0A2A2JV62</accession>
<feature type="compositionally biased region" description="Low complexity" evidence="1">
    <location>
        <begin position="238"/>
        <end position="270"/>
    </location>
</feature>
<dbReference type="Proteomes" id="UP000218231">
    <property type="component" value="Unassembled WGS sequence"/>
</dbReference>
<dbReference type="Pfam" id="PF04155">
    <property type="entry name" value="Ground-like"/>
    <property type="match status" value="1"/>
</dbReference>
<feature type="compositionally biased region" description="Polar residues" evidence="1">
    <location>
        <begin position="282"/>
        <end position="295"/>
    </location>
</feature>
<keyword evidence="4" id="KW-1185">Reference proteome</keyword>
<dbReference type="STRING" id="2018661.A0A2A2JV62"/>
<feature type="region of interest" description="Disordered" evidence="1">
    <location>
        <begin position="56"/>
        <end position="83"/>
    </location>
</feature>
<organism evidence="3 4">
    <name type="scientific">Diploscapter pachys</name>
    <dbReference type="NCBI Taxonomy" id="2018661"/>
    <lineage>
        <taxon>Eukaryota</taxon>
        <taxon>Metazoa</taxon>
        <taxon>Ecdysozoa</taxon>
        <taxon>Nematoda</taxon>
        <taxon>Chromadorea</taxon>
        <taxon>Rhabditida</taxon>
        <taxon>Rhabditina</taxon>
        <taxon>Rhabditomorpha</taxon>
        <taxon>Rhabditoidea</taxon>
        <taxon>Rhabditidae</taxon>
        <taxon>Diploscapter</taxon>
    </lineage>
</organism>